<evidence type="ECO:0000313" key="2">
    <source>
        <dbReference type="Proteomes" id="UP001219934"/>
    </source>
</evidence>
<dbReference type="SUPFAM" id="SSF49309">
    <property type="entry name" value="Transglutaminase, two C-terminal domains"/>
    <property type="match status" value="1"/>
</dbReference>
<feature type="non-terminal residue" evidence="1">
    <location>
        <position position="1"/>
    </location>
</feature>
<feature type="non-terminal residue" evidence="1">
    <location>
        <position position="121"/>
    </location>
</feature>
<dbReference type="InterPro" id="IPR013783">
    <property type="entry name" value="Ig-like_fold"/>
</dbReference>
<name>A0AAD6AZC3_9TELE</name>
<proteinExistence type="predicted"/>
<sequence>IEGGGSIQMKKEYKAHVSFTNTCRNSVNGAVLTVEGSGLLQGKQEARMAILKQDEKIEKTVTIMAAGPGTKLLKATFSHSNSPKAISRTFHKVTVALWLSFRSSSPFLLLAVECGALQPIT</sequence>
<gene>
    <name evidence="1" type="ORF">JOQ06_006646</name>
</gene>
<dbReference type="AlphaFoldDB" id="A0AAD6AZC3"/>
<dbReference type="InterPro" id="IPR036238">
    <property type="entry name" value="Transglutaminase_C_sf"/>
</dbReference>
<dbReference type="GO" id="GO:0003810">
    <property type="term" value="F:protein-glutamine gamma-glutamyltransferase activity"/>
    <property type="evidence" value="ECO:0007669"/>
    <property type="project" value="InterPro"/>
</dbReference>
<dbReference type="Proteomes" id="UP001219934">
    <property type="component" value="Unassembled WGS sequence"/>
</dbReference>
<dbReference type="Gene3D" id="2.60.40.10">
    <property type="entry name" value="Immunoglobulins"/>
    <property type="match status" value="1"/>
</dbReference>
<accession>A0AAD6AZC3</accession>
<evidence type="ECO:0000313" key="1">
    <source>
        <dbReference type="EMBL" id="KAJ4933837.1"/>
    </source>
</evidence>
<keyword evidence="2" id="KW-1185">Reference proteome</keyword>
<dbReference type="EMBL" id="JAPTMU010000012">
    <property type="protein sequence ID" value="KAJ4933837.1"/>
    <property type="molecule type" value="Genomic_DNA"/>
</dbReference>
<reference evidence="1" key="1">
    <citation type="submission" date="2022-11" db="EMBL/GenBank/DDBJ databases">
        <title>Chromosome-level genome of Pogonophryne albipinna.</title>
        <authorList>
            <person name="Jo E."/>
        </authorList>
    </citation>
    <scope>NUCLEOTIDE SEQUENCE</scope>
    <source>
        <strain evidence="1">SGF0006</strain>
        <tissue evidence="1">Muscle</tissue>
    </source>
</reference>
<comment type="caution">
    <text evidence="1">The sequence shown here is derived from an EMBL/GenBank/DDBJ whole genome shotgun (WGS) entry which is preliminary data.</text>
</comment>
<protein>
    <submittedName>
        <fullName evidence="1">Uncharacterized protein</fullName>
    </submittedName>
</protein>
<organism evidence="1 2">
    <name type="scientific">Pogonophryne albipinna</name>
    <dbReference type="NCBI Taxonomy" id="1090488"/>
    <lineage>
        <taxon>Eukaryota</taxon>
        <taxon>Metazoa</taxon>
        <taxon>Chordata</taxon>
        <taxon>Craniata</taxon>
        <taxon>Vertebrata</taxon>
        <taxon>Euteleostomi</taxon>
        <taxon>Actinopterygii</taxon>
        <taxon>Neopterygii</taxon>
        <taxon>Teleostei</taxon>
        <taxon>Neoteleostei</taxon>
        <taxon>Acanthomorphata</taxon>
        <taxon>Eupercaria</taxon>
        <taxon>Perciformes</taxon>
        <taxon>Notothenioidei</taxon>
        <taxon>Pogonophryne</taxon>
    </lineage>
</organism>